<reference evidence="1" key="1">
    <citation type="journal article" date="2023" name="G3 (Bethesda)">
        <title>Whole genome assemblies of Zophobas morio and Tenebrio molitor.</title>
        <authorList>
            <person name="Kaur S."/>
            <person name="Stinson S.A."/>
            <person name="diCenzo G.C."/>
        </authorList>
    </citation>
    <scope>NUCLEOTIDE SEQUENCE</scope>
    <source>
        <strain evidence="1">QUZm001</strain>
    </source>
</reference>
<accession>A0AA38HQK3</accession>
<name>A0AA38HQK3_9CUCU</name>
<evidence type="ECO:0000313" key="1">
    <source>
        <dbReference type="EMBL" id="KAJ3641716.1"/>
    </source>
</evidence>
<dbReference type="PROSITE" id="PS51257">
    <property type="entry name" value="PROKAR_LIPOPROTEIN"/>
    <property type="match status" value="1"/>
</dbReference>
<organism evidence="1 2">
    <name type="scientific">Zophobas morio</name>
    <dbReference type="NCBI Taxonomy" id="2755281"/>
    <lineage>
        <taxon>Eukaryota</taxon>
        <taxon>Metazoa</taxon>
        <taxon>Ecdysozoa</taxon>
        <taxon>Arthropoda</taxon>
        <taxon>Hexapoda</taxon>
        <taxon>Insecta</taxon>
        <taxon>Pterygota</taxon>
        <taxon>Neoptera</taxon>
        <taxon>Endopterygota</taxon>
        <taxon>Coleoptera</taxon>
        <taxon>Polyphaga</taxon>
        <taxon>Cucujiformia</taxon>
        <taxon>Tenebrionidae</taxon>
        <taxon>Zophobas</taxon>
    </lineage>
</organism>
<gene>
    <name evidence="1" type="ORF">Zmor_028198</name>
</gene>
<protein>
    <submittedName>
        <fullName evidence="1">Uncharacterized protein</fullName>
    </submittedName>
</protein>
<evidence type="ECO:0000313" key="2">
    <source>
        <dbReference type="Proteomes" id="UP001168821"/>
    </source>
</evidence>
<dbReference type="AlphaFoldDB" id="A0AA38HQK3"/>
<dbReference type="Proteomes" id="UP001168821">
    <property type="component" value="Unassembled WGS sequence"/>
</dbReference>
<keyword evidence="2" id="KW-1185">Reference proteome</keyword>
<comment type="caution">
    <text evidence="1">The sequence shown here is derived from an EMBL/GenBank/DDBJ whole genome shotgun (WGS) entry which is preliminary data.</text>
</comment>
<proteinExistence type="predicted"/>
<dbReference type="EMBL" id="JALNTZ010000009">
    <property type="protein sequence ID" value="KAJ3641716.1"/>
    <property type="molecule type" value="Genomic_DNA"/>
</dbReference>
<sequence length="133" mass="14707">MRLAALDSEKAPPTFPALSRNYLHLFVGASCSAIGSDSYIAPAFHLIVAFCLQKYKDISRIPSNTQAGVVPVKNARCFPPLQLPFISPFPLSTLFIIHYAHGPVIAYLSDMHERILDILPSLNILFSARGIRR</sequence>